<dbReference type="InterPro" id="IPR002881">
    <property type="entry name" value="DUF58"/>
</dbReference>
<dbReference type="PANTHER" id="PTHR34351:SF2">
    <property type="entry name" value="DUF58 DOMAIN-CONTAINING PROTEIN"/>
    <property type="match status" value="1"/>
</dbReference>
<dbReference type="Proteomes" id="UP001157069">
    <property type="component" value="Unassembled WGS sequence"/>
</dbReference>
<keyword evidence="1" id="KW-1133">Transmembrane helix</keyword>
<proteinExistence type="predicted"/>
<keyword evidence="1" id="KW-0472">Membrane</keyword>
<feature type="domain" description="DUF58" evidence="2">
    <location>
        <begin position="201"/>
        <end position="282"/>
    </location>
</feature>
<protein>
    <recommendedName>
        <fullName evidence="2">DUF58 domain-containing protein</fullName>
    </recommendedName>
</protein>
<evidence type="ECO:0000259" key="2">
    <source>
        <dbReference type="Pfam" id="PF01882"/>
    </source>
</evidence>
<feature type="transmembrane region" description="Helical" evidence="1">
    <location>
        <begin position="12"/>
        <end position="34"/>
    </location>
</feature>
<feature type="transmembrane region" description="Helical" evidence="1">
    <location>
        <begin position="40"/>
        <end position="58"/>
    </location>
</feature>
<organism evidence="3 4">
    <name type="scientific">Homoserinibacter gongjuensis</name>
    <dbReference type="NCBI Taxonomy" id="1162968"/>
    <lineage>
        <taxon>Bacteria</taxon>
        <taxon>Bacillati</taxon>
        <taxon>Actinomycetota</taxon>
        <taxon>Actinomycetes</taxon>
        <taxon>Micrococcales</taxon>
        <taxon>Microbacteriaceae</taxon>
        <taxon>Homoserinibacter</taxon>
    </lineage>
</organism>
<keyword evidence="4" id="KW-1185">Reference proteome</keyword>
<sequence>MLRAGGRWLAETVSPAGWLLLGAAVLGLTAALLWGWAEAWVAAAIATALLVVCVPFLLGRHDYAIRLTLDRDRVIAGSEVTGELDVTNRGGRAALPVLLDIPVGEGLVEAHIPLLRADAEHREHITIAATRRGVIPVGPMTISRGDPLGILRREQAWPEVQTIYVHPVTTPIPSTSAGLMRDLEGAATSKIVDSDLAFHAIRDYLPGDSRRHVHWKSTAKTGQLMVRQYEETRRSRIAVVLDLDAARYTSDDEFELAVSAAASLALQAVRDGREVLITTSAEIPEHSLGIVHSIRELPTLTPRAMLDGMSELDASVLVMPLEQVARMTAQSSPHVSMVFAVTGSLQPVERLRATAVAFPSDVAVIAVRCEPGAEPTLRSARELRVITIGMLHDLGQLMARGAAS</sequence>
<evidence type="ECO:0000313" key="4">
    <source>
        <dbReference type="Proteomes" id="UP001157069"/>
    </source>
</evidence>
<reference evidence="4" key="1">
    <citation type="journal article" date="2019" name="Int. J. Syst. Evol. Microbiol.">
        <title>The Global Catalogue of Microorganisms (GCM) 10K type strain sequencing project: providing services to taxonomists for standard genome sequencing and annotation.</title>
        <authorList>
            <consortium name="The Broad Institute Genomics Platform"/>
            <consortium name="The Broad Institute Genome Sequencing Center for Infectious Disease"/>
            <person name="Wu L."/>
            <person name="Ma J."/>
        </authorList>
    </citation>
    <scope>NUCLEOTIDE SEQUENCE [LARGE SCALE GENOMIC DNA]</scope>
    <source>
        <strain evidence="4">NBRC 108755</strain>
    </source>
</reference>
<comment type="caution">
    <text evidence="3">The sequence shown here is derived from an EMBL/GenBank/DDBJ whole genome shotgun (WGS) entry which is preliminary data.</text>
</comment>
<accession>A0ABQ6JWN6</accession>
<dbReference type="PANTHER" id="PTHR34351">
    <property type="entry name" value="SLR1927 PROTEIN-RELATED"/>
    <property type="match status" value="1"/>
</dbReference>
<gene>
    <name evidence="3" type="ORF">GCM10025869_16560</name>
</gene>
<dbReference type="Pfam" id="PF01882">
    <property type="entry name" value="DUF58"/>
    <property type="match status" value="1"/>
</dbReference>
<keyword evidence="1" id="KW-0812">Transmembrane</keyword>
<dbReference type="RefSeq" id="WP_284299287.1">
    <property type="nucleotide sequence ID" value="NZ_BSVA01000001.1"/>
</dbReference>
<name>A0ABQ6JWN6_9MICO</name>
<dbReference type="EMBL" id="BSVA01000001">
    <property type="protein sequence ID" value="GMA91127.1"/>
    <property type="molecule type" value="Genomic_DNA"/>
</dbReference>
<evidence type="ECO:0000313" key="3">
    <source>
        <dbReference type="EMBL" id="GMA91127.1"/>
    </source>
</evidence>
<evidence type="ECO:0000256" key="1">
    <source>
        <dbReference type="SAM" id="Phobius"/>
    </source>
</evidence>